<accession>A0A150JKP0</accession>
<proteinExistence type="predicted"/>
<sequence>MSCVIILKNTTSDTVRLLKESLKILRLPLKPILFTSSTILFFFPENDIEYIKEIDFSPATLVWHKL</sequence>
<name>A0A150JKP0_9EURY</name>
<organism evidence="1">
    <name type="scientific">Candidatus Methanofastidiosum methylothiophilum</name>
    <dbReference type="NCBI Taxonomy" id="1705564"/>
    <lineage>
        <taxon>Archaea</taxon>
        <taxon>Methanobacteriati</taxon>
        <taxon>Methanobacteriota</taxon>
        <taxon>Stenosarchaea group</taxon>
        <taxon>Candidatus Methanofastidiosia</taxon>
        <taxon>Candidatus Methanofastidiosales</taxon>
        <taxon>Candidatus Methanofastidiosaceae</taxon>
        <taxon>Candidatus Methanofastidiosum</taxon>
    </lineage>
</organism>
<protein>
    <submittedName>
        <fullName evidence="1">Uncharacterized protein</fullName>
    </submittedName>
</protein>
<gene>
    <name evidence="1" type="ORF">APG09_00992</name>
</gene>
<dbReference type="EMBL" id="LNJE01000010">
    <property type="protein sequence ID" value="KYC57747.1"/>
    <property type="molecule type" value="Genomic_DNA"/>
</dbReference>
<dbReference type="AlphaFoldDB" id="A0A150JKP0"/>
<reference evidence="1" key="1">
    <citation type="journal article" date="2016" name="ISME J.">
        <title>Chasing the elusive Euryarchaeota class WSA2: genomes reveal a uniquely fastidious methyl-reducing methanogen.</title>
        <authorList>
            <person name="Nobu M.K."/>
            <person name="Narihiro T."/>
            <person name="Kuroda K."/>
            <person name="Mei R."/>
            <person name="Liu W.T."/>
        </authorList>
    </citation>
    <scope>NUCLEOTIDE SEQUENCE [LARGE SCALE GENOMIC DNA]</scope>
    <source>
        <strain evidence="1">ADurb1213_Bin02801</strain>
    </source>
</reference>
<comment type="caution">
    <text evidence="1">The sequence shown here is derived from an EMBL/GenBank/DDBJ whole genome shotgun (WGS) entry which is preliminary data.</text>
</comment>
<evidence type="ECO:0000313" key="1">
    <source>
        <dbReference type="EMBL" id="KYC57747.1"/>
    </source>
</evidence>